<name>A0ABV4TB88_9FLAO</name>
<dbReference type="InterPro" id="IPR051200">
    <property type="entry name" value="Host-pathogen_enzymatic-act"/>
</dbReference>
<dbReference type="PANTHER" id="PTHR47197:SF3">
    <property type="entry name" value="DIHYDRO-HEME D1 DEHYDROGENASE"/>
    <property type="match status" value="1"/>
</dbReference>
<reference evidence="2 3" key="1">
    <citation type="submission" date="2024-04" db="EMBL/GenBank/DDBJ databases">
        <title>New Clade of Flavobacterium.</title>
        <authorList>
            <person name="Matos L."/>
            <person name="Proenca D.N."/>
            <person name="Fransisco R.M."/>
            <person name="Chung A.P."/>
            <person name="Maccario L."/>
            <person name="Sorensen S.J."/>
            <person name="Morais P.V."/>
        </authorList>
    </citation>
    <scope>NUCLEOTIDE SEQUENCE [LARGE SCALE GENOMIC DNA]</scope>
    <source>
        <strain evidence="2 3">FZUC8N2.13</strain>
    </source>
</reference>
<evidence type="ECO:0000313" key="2">
    <source>
        <dbReference type="EMBL" id="MFA9191368.1"/>
    </source>
</evidence>
<keyword evidence="3" id="KW-1185">Reference proteome</keyword>
<dbReference type="InterPro" id="IPR011041">
    <property type="entry name" value="Quinoprot_gluc/sorb_DH_b-prop"/>
</dbReference>
<dbReference type="PROSITE" id="PS51257">
    <property type="entry name" value="PROKAR_LIPOPROTEIN"/>
    <property type="match status" value="1"/>
</dbReference>
<dbReference type="EMBL" id="JBCFQL010000007">
    <property type="protein sequence ID" value="MFA9191368.1"/>
    <property type="molecule type" value="Genomic_DNA"/>
</dbReference>
<gene>
    <name evidence="2" type="ORF">AAGV28_08315</name>
</gene>
<dbReference type="Gene3D" id="2.130.10.10">
    <property type="entry name" value="YVTN repeat-like/Quinoprotein amine dehydrogenase"/>
    <property type="match status" value="1"/>
</dbReference>
<protein>
    <recommendedName>
        <fullName evidence="4">Lipoprotein</fullName>
    </recommendedName>
</protein>
<comment type="caution">
    <text evidence="2">The sequence shown here is derived from an EMBL/GenBank/DDBJ whole genome shotgun (WGS) entry which is preliminary data.</text>
</comment>
<dbReference type="Proteomes" id="UP001574169">
    <property type="component" value="Unassembled WGS sequence"/>
</dbReference>
<dbReference type="PANTHER" id="PTHR47197">
    <property type="entry name" value="PROTEIN NIRF"/>
    <property type="match status" value="1"/>
</dbReference>
<proteinExistence type="predicted"/>
<accession>A0ABV4TB88</accession>
<dbReference type="SUPFAM" id="SSF50952">
    <property type="entry name" value="Soluble quinoprotein glucose dehydrogenase"/>
    <property type="match status" value="1"/>
</dbReference>
<evidence type="ECO:0000313" key="3">
    <source>
        <dbReference type="Proteomes" id="UP001574169"/>
    </source>
</evidence>
<feature type="signal peptide" evidence="1">
    <location>
        <begin position="1"/>
        <end position="21"/>
    </location>
</feature>
<organism evidence="2 3">
    <name type="scientific">Flavobacterium zubiriense</name>
    <dbReference type="NCBI Taxonomy" id="3138075"/>
    <lineage>
        <taxon>Bacteria</taxon>
        <taxon>Pseudomonadati</taxon>
        <taxon>Bacteroidota</taxon>
        <taxon>Flavobacteriia</taxon>
        <taxon>Flavobacteriales</taxon>
        <taxon>Flavobacteriaceae</taxon>
        <taxon>Flavobacterium</taxon>
    </lineage>
</organism>
<evidence type="ECO:0008006" key="4">
    <source>
        <dbReference type="Google" id="ProtNLM"/>
    </source>
</evidence>
<evidence type="ECO:0000256" key="1">
    <source>
        <dbReference type="SAM" id="SignalP"/>
    </source>
</evidence>
<feature type="chain" id="PRO_5045611819" description="Lipoprotein" evidence="1">
    <location>
        <begin position="22"/>
        <end position="359"/>
    </location>
</feature>
<dbReference type="RefSeq" id="WP_373406355.1">
    <property type="nucleotide sequence ID" value="NZ_JBCFQL010000007.1"/>
</dbReference>
<dbReference type="SUPFAM" id="SSF63825">
    <property type="entry name" value="YWTD domain"/>
    <property type="match status" value="1"/>
</dbReference>
<sequence>MKLTKLFLLALSISLFVSCSNDDDVSNDDPKGIYDNGFFILNEGSKEKGSVSFLSDDLVTFTKDVYGPNNSNDNPGGYLQNIFFDGENAYIIAGGSNVINVVNRYTFKLIAKIDSGLENPRYGVAKNGKAYVTNANTYAPYGKPADDAAVITGNTDDYVAIIDLKTNKYESKINLNGTGNRIVEENGKLYITEPYNSEKLLVVNIATKALETPVTIGSSANTMEVKDGILYILRGPYDSTNEIVKVKLSDKSVSRITFPQDFDTASFLDIEEDKIFYTAGKSVYVINTNATSVSTTPLLTATISATGYIYGFAVKDNRIYIADGGTFGQDSKAFIYNLTGTLEKELTVGIGPNGFYFNN</sequence>
<keyword evidence="1" id="KW-0732">Signal</keyword>
<dbReference type="InterPro" id="IPR015943">
    <property type="entry name" value="WD40/YVTN_repeat-like_dom_sf"/>
</dbReference>